<proteinExistence type="predicted"/>
<keyword evidence="4" id="KW-0378">Hydrolase</keyword>
<evidence type="ECO:0000256" key="2">
    <source>
        <dbReference type="SAM" id="MobiDB-lite"/>
    </source>
</evidence>
<dbReference type="GO" id="GO:0004190">
    <property type="term" value="F:aspartic-type endopeptidase activity"/>
    <property type="evidence" value="ECO:0007669"/>
    <property type="project" value="UniProtKB-KW"/>
</dbReference>
<gene>
    <name evidence="4" type="ORF">AXF42_Ash016485</name>
</gene>
<dbReference type="EMBL" id="KZ451948">
    <property type="protein sequence ID" value="PKA59461.1"/>
    <property type="molecule type" value="Genomic_DNA"/>
</dbReference>
<dbReference type="InterPro" id="IPR013103">
    <property type="entry name" value="RVT_2"/>
</dbReference>
<dbReference type="GO" id="GO:0003676">
    <property type="term" value="F:nucleic acid binding"/>
    <property type="evidence" value="ECO:0007669"/>
    <property type="project" value="InterPro"/>
</dbReference>
<dbReference type="SUPFAM" id="SSF53098">
    <property type="entry name" value="Ribonuclease H-like"/>
    <property type="match status" value="1"/>
</dbReference>
<dbReference type="Proteomes" id="UP000236161">
    <property type="component" value="Unassembled WGS sequence"/>
</dbReference>
<evidence type="ECO:0000313" key="5">
    <source>
        <dbReference type="Proteomes" id="UP000236161"/>
    </source>
</evidence>
<organism evidence="4 5">
    <name type="scientific">Apostasia shenzhenica</name>
    <dbReference type="NCBI Taxonomy" id="1088818"/>
    <lineage>
        <taxon>Eukaryota</taxon>
        <taxon>Viridiplantae</taxon>
        <taxon>Streptophyta</taxon>
        <taxon>Embryophyta</taxon>
        <taxon>Tracheophyta</taxon>
        <taxon>Spermatophyta</taxon>
        <taxon>Magnoliopsida</taxon>
        <taxon>Liliopsida</taxon>
        <taxon>Asparagales</taxon>
        <taxon>Orchidaceae</taxon>
        <taxon>Apostasioideae</taxon>
        <taxon>Apostasia</taxon>
    </lineage>
</organism>
<dbReference type="InterPro" id="IPR043502">
    <property type="entry name" value="DNA/RNA_pol_sf"/>
</dbReference>
<dbReference type="EC" id="3.1.13.-" evidence="4"/>
<dbReference type="PANTHER" id="PTHR11439">
    <property type="entry name" value="GAG-POL-RELATED RETROTRANSPOSON"/>
    <property type="match status" value="1"/>
</dbReference>
<protein>
    <submittedName>
        <fullName evidence="4">Retrovirus-related Pol polyprotein from transposon TNT 1-94</fullName>
        <ecNumber evidence="4">3.1.13.-</ecNumber>
    </submittedName>
</protein>
<dbReference type="Pfam" id="PF22936">
    <property type="entry name" value="Pol_BBD"/>
    <property type="match status" value="1"/>
</dbReference>
<reference evidence="4 5" key="1">
    <citation type="journal article" date="2017" name="Nature">
        <title>The Apostasia genome and the evolution of orchids.</title>
        <authorList>
            <person name="Zhang G.Q."/>
            <person name="Liu K.W."/>
            <person name="Li Z."/>
            <person name="Lohaus R."/>
            <person name="Hsiao Y.Y."/>
            <person name="Niu S.C."/>
            <person name="Wang J.Y."/>
            <person name="Lin Y.C."/>
            <person name="Xu Q."/>
            <person name="Chen L.J."/>
            <person name="Yoshida K."/>
            <person name="Fujiwara S."/>
            <person name="Wang Z.W."/>
            <person name="Zhang Y.Q."/>
            <person name="Mitsuda N."/>
            <person name="Wang M."/>
            <person name="Liu G.H."/>
            <person name="Pecoraro L."/>
            <person name="Huang H.X."/>
            <person name="Xiao X.J."/>
            <person name="Lin M."/>
            <person name="Wu X.Y."/>
            <person name="Wu W.L."/>
            <person name="Chen Y.Y."/>
            <person name="Chang S.B."/>
            <person name="Sakamoto S."/>
            <person name="Ohme-Takagi M."/>
            <person name="Yagi M."/>
            <person name="Zeng S.J."/>
            <person name="Shen C.Y."/>
            <person name="Yeh C.M."/>
            <person name="Luo Y.B."/>
            <person name="Tsai W.C."/>
            <person name="Van de Peer Y."/>
            <person name="Liu Z.J."/>
        </authorList>
    </citation>
    <scope>NUCLEOTIDE SEQUENCE [LARGE SCALE GENOMIC DNA]</scope>
    <source>
        <strain evidence="5">cv. Shenzhen</strain>
        <tissue evidence="4">Stem</tissue>
    </source>
</reference>
<dbReference type="Pfam" id="PF07727">
    <property type="entry name" value="RVT_2"/>
    <property type="match status" value="1"/>
</dbReference>
<keyword evidence="5" id="KW-1185">Reference proteome</keyword>
<dbReference type="InterPro" id="IPR025724">
    <property type="entry name" value="GAG-pre-integrase_dom"/>
</dbReference>
<dbReference type="AlphaFoldDB" id="A0A2I0AV96"/>
<dbReference type="Pfam" id="PF25597">
    <property type="entry name" value="SH3_retrovirus"/>
    <property type="match status" value="1"/>
</dbReference>
<dbReference type="PROSITE" id="PS50994">
    <property type="entry name" value="INTEGRASE"/>
    <property type="match status" value="1"/>
</dbReference>
<dbReference type="Gene3D" id="3.30.420.10">
    <property type="entry name" value="Ribonuclease H-like superfamily/Ribonuclease H"/>
    <property type="match status" value="1"/>
</dbReference>
<dbReference type="InterPro" id="IPR012337">
    <property type="entry name" value="RNaseH-like_sf"/>
</dbReference>
<keyword evidence="1" id="KW-0645">Protease</keyword>
<sequence>MARDSSQLKSVLPSPQSVISTANGSTSPITGEGSVILSNTLTLDTVLVVPSLEYNLLSVSQITSTLACTVTFWPSFCVFQNILTRKILGYGVRRGKLYYLELTENEGSKEDKARATIWLWHRRLGHLSFGYLKKLQPQLFSELNEREFHCDTCELAKSHRISYLPSFNKSSESFEVIHSDVWGPAKVPSISRARYFVTFIDECTRMTWVSLLIKKSDVCLAFQNFHKMTHTQYQKQIRVWQSDNGTEFIDGSLGNFLSNHGIRHQTSCTYAPQQNGLAERKNRQLLEVVRASLFGMNMPRFYWGEAVKSAAYLINRTPSRAIDFQTPQQKLQSLLPVPHLPNLEPRVFGCTVYVHIPKILRNKLDPCAKRCVFVGYFEFQKGYRCYDSQTRKLHVTLDASFRELEPYYSTKYSINNYVSSHRLTESYAFTVNQLSTVSIPSNVQDALADPKWRKAMNEEMEALQKNATWELVLLPKGMKPIGCRWVFTVKLKSDGSIDRYKARLVAKGYTQRYGVDYQDTFAPVAKINTIRILISIAANRDWPLQQFDVKNAFLNGDLEEEVYMELPPGVKNGSSCKGEVCKLKKSLYGLKQSPRAWFGRFSTTMKEFGYKQSNSDHTLFIKHKKGKVTALIVYVDGIVLTGDDPCEMKALQEYLATKFEMKNLGQLKYFLGIEVARSKHGILLSQRKYVLDLLTETGMLGCKPVETPMEMNHKLGILPDQAPADKGRYQRLVGRLIYLSHTRPDIAYAVSVVSQFMHAPSEEHMEAVYRILRYLKGAPGKGLLFSKNGISNIEGYTDSDWAGDQTTRRSTSGYFTFVEGNLVTWRSKKQKVVARSSAEAEFRGMAHGVCELLWIRNILRDLGIEYATPMNLHCDNKATIEIAQNPVQHDRTKHVEVDRHFIKENLDEKIIQFPFIQSESQLADILTKAVSGKVFHGIIDKLGMIDIYAPT</sequence>
<accession>A0A2I0AV96</accession>
<evidence type="ECO:0000259" key="3">
    <source>
        <dbReference type="PROSITE" id="PS50994"/>
    </source>
</evidence>
<dbReference type="PANTHER" id="PTHR11439:SF467">
    <property type="entry name" value="INTEGRASE CATALYTIC DOMAIN-CONTAINING PROTEIN"/>
    <property type="match status" value="1"/>
</dbReference>
<keyword evidence="1" id="KW-0064">Aspartyl protease</keyword>
<dbReference type="InterPro" id="IPR057670">
    <property type="entry name" value="SH3_retrovirus"/>
</dbReference>
<dbReference type="SUPFAM" id="SSF56672">
    <property type="entry name" value="DNA/RNA polymerases"/>
    <property type="match status" value="1"/>
</dbReference>
<dbReference type="CDD" id="cd09272">
    <property type="entry name" value="RNase_HI_RT_Ty1"/>
    <property type="match status" value="1"/>
</dbReference>
<dbReference type="InterPro" id="IPR054722">
    <property type="entry name" value="PolX-like_BBD"/>
</dbReference>
<feature type="domain" description="Integrase catalytic" evidence="3">
    <location>
        <begin position="161"/>
        <end position="335"/>
    </location>
</feature>
<name>A0A2I0AV96_9ASPA</name>
<feature type="region of interest" description="Disordered" evidence="2">
    <location>
        <begin position="1"/>
        <end position="26"/>
    </location>
</feature>
<dbReference type="InterPro" id="IPR036397">
    <property type="entry name" value="RNaseH_sf"/>
</dbReference>
<dbReference type="InterPro" id="IPR001584">
    <property type="entry name" value="Integrase_cat-core"/>
</dbReference>
<evidence type="ECO:0000256" key="1">
    <source>
        <dbReference type="ARBA" id="ARBA00022750"/>
    </source>
</evidence>
<dbReference type="OrthoDB" id="1919845at2759"/>
<dbReference type="GO" id="GO:0015074">
    <property type="term" value="P:DNA integration"/>
    <property type="evidence" value="ECO:0007669"/>
    <property type="project" value="InterPro"/>
</dbReference>
<evidence type="ECO:0000313" key="4">
    <source>
        <dbReference type="EMBL" id="PKA59461.1"/>
    </source>
</evidence>
<dbReference type="Pfam" id="PF00665">
    <property type="entry name" value="rve"/>
    <property type="match status" value="1"/>
</dbReference>
<dbReference type="Pfam" id="PF13976">
    <property type="entry name" value="gag_pre-integrs"/>
    <property type="match status" value="1"/>
</dbReference>